<evidence type="ECO:0000313" key="4">
    <source>
        <dbReference type="Proteomes" id="UP000225608"/>
    </source>
</evidence>
<dbReference type="Gene3D" id="3.40.50.510">
    <property type="entry name" value="Phosphotransferase system, mannose-type IIA component"/>
    <property type="match status" value="1"/>
</dbReference>
<reference evidence="3 4" key="1">
    <citation type="submission" date="2017-10" db="EMBL/GenBank/DDBJ databases">
        <title>Complete genome sequence of Collinsella aerofaciens isolated from the gut of a healthy adult Indian.</title>
        <authorList>
            <person name="Bag S."/>
            <person name="Ghosh T.S."/>
            <person name="Das B."/>
        </authorList>
    </citation>
    <scope>NUCLEOTIDE SEQUENCE [LARGE SCALE GENOMIC DNA]</scope>
    <source>
        <strain evidence="4">indica</strain>
    </source>
</reference>
<evidence type="ECO:0000256" key="1">
    <source>
        <dbReference type="ARBA" id="ARBA00022679"/>
    </source>
</evidence>
<dbReference type="GO" id="GO:0016740">
    <property type="term" value="F:transferase activity"/>
    <property type="evidence" value="ECO:0007669"/>
    <property type="project" value="UniProtKB-KW"/>
</dbReference>
<dbReference type="InterPro" id="IPR004701">
    <property type="entry name" value="PTS_EIIA_man-typ"/>
</dbReference>
<accession>A0A2D1TZ58</accession>
<dbReference type="GO" id="GO:0016020">
    <property type="term" value="C:membrane"/>
    <property type="evidence" value="ECO:0007669"/>
    <property type="project" value="InterPro"/>
</dbReference>
<dbReference type="PROSITE" id="PS51096">
    <property type="entry name" value="PTS_EIIA_TYPE_4"/>
    <property type="match status" value="1"/>
</dbReference>
<keyword evidence="1" id="KW-0808">Transferase</keyword>
<sequence length="138" mass="15400">MRKLLLASHGPLARAMRETLQLFCGEDPRVKVLCAYVDEDTMDVNELIDFWDRSRDPADQWIVITDVYGGSVNNAFMERLGDDSLRLIAGMSLPLVLEVFSKLSTLDDAELAALVSSVRQKGTCLCSLPNSVEEDEDF</sequence>
<dbReference type="GO" id="GO:0009401">
    <property type="term" value="P:phosphoenolpyruvate-dependent sugar phosphotransferase system"/>
    <property type="evidence" value="ECO:0007669"/>
    <property type="project" value="InterPro"/>
</dbReference>
<dbReference type="InterPro" id="IPR036662">
    <property type="entry name" value="PTS_EIIA_man-typ_sf"/>
</dbReference>
<proteinExistence type="predicted"/>
<dbReference type="PANTHER" id="PTHR33799">
    <property type="entry name" value="PTS PERMEASE-RELATED-RELATED"/>
    <property type="match status" value="1"/>
</dbReference>
<evidence type="ECO:0000259" key="2">
    <source>
        <dbReference type="PROSITE" id="PS51096"/>
    </source>
</evidence>
<dbReference type="RefSeq" id="WP_055287649.1">
    <property type="nucleotide sequence ID" value="NZ_CABIYU010000027.1"/>
</dbReference>
<dbReference type="KEGG" id="caer:CSV91_08905"/>
<dbReference type="Proteomes" id="UP000225608">
    <property type="component" value="Chromosome"/>
</dbReference>
<dbReference type="AlphaFoldDB" id="A0A2D1TZ58"/>
<dbReference type="InterPro" id="IPR051471">
    <property type="entry name" value="Bacterial_PTS_sugar_comp"/>
</dbReference>
<dbReference type="EMBL" id="CP024160">
    <property type="protein sequence ID" value="ATP54640.1"/>
    <property type="molecule type" value="Genomic_DNA"/>
</dbReference>
<feature type="domain" description="PTS EIIA type-4" evidence="2">
    <location>
        <begin position="1"/>
        <end position="138"/>
    </location>
</feature>
<organism evidence="3 4">
    <name type="scientific">Collinsella aerofaciens</name>
    <dbReference type="NCBI Taxonomy" id="74426"/>
    <lineage>
        <taxon>Bacteria</taxon>
        <taxon>Bacillati</taxon>
        <taxon>Actinomycetota</taxon>
        <taxon>Coriobacteriia</taxon>
        <taxon>Coriobacteriales</taxon>
        <taxon>Coriobacteriaceae</taxon>
        <taxon>Collinsella</taxon>
    </lineage>
</organism>
<dbReference type="Pfam" id="PF03610">
    <property type="entry name" value="EIIA-man"/>
    <property type="match status" value="1"/>
</dbReference>
<gene>
    <name evidence="3" type="ORF">CSV91_08905</name>
</gene>
<dbReference type="PANTHER" id="PTHR33799:SF1">
    <property type="entry name" value="PTS SYSTEM MANNOSE-SPECIFIC EIIAB COMPONENT-RELATED"/>
    <property type="match status" value="1"/>
</dbReference>
<name>A0A2D1TZ58_9ACTN</name>
<dbReference type="SUPFAM" id="SSF53062">
    <property type="entry name" value="PTS system fructose IIA component-like"/>
    <property type="match status" value="1"/>
</dbReference>
<protein>
    <recommendedName>
        <fullName evidence="2">PTS EIIA type-4 domain-containing protein</fullName>
    </recommendedName>
</protein>
<evidence type="ECO:0000313" key="3">
    <source>
        <dbReference type="EMBL" id="ATP54640.1"/>
    </source>
</evidence>